<dbReference type="RefSeq" id="WP_330816034.1">
    <property type="nucleotide sequence ID" value="NZ_JAZBJO010000053.1"/>
</dbReference>
<feature type="region of interest" description="Disordered" evidence="1">
    <location>
        <begin position="1"/>
        <end position="33"/>
    </location>
</feature>
<gene>
    <name evidence="2" type="ORF">V2J94_43825</name>
</gene>
<keyword evidence="3" id="KW-1185">Reference proteome</keyword>
<sequence length="45" mass="4900">MREAEDDVAGSGDDRSGLAREMGATPDGLSDLEVRPREVHFLVSR</sequence>
<proteinExistence type="predicted"/>
<organism evidence="2 3">
    <name type="scientific">Streptomyces asiaticus subsp. ignotus</name>
    <dbReference type="NCBI Taxonomy" id="3098222"/>
    <lineage>
        <taxon>Bacteria</taxon>
        <taxon>Bacillati</taxon>
        <taxon>Actinomycetota</taxon>
        <taxon>Actinomycetes</taxon>
        <taxon>Kitasatosporales</taxon>
        <taxon>Streptomycetaceae</taxon>
        <taxon>Streptomyces</taxon>
        <taxon>Streptomyces violaceusniger group</taxon>
    </lineage>
</organism>
<dbReference type="EMBL" id="JAZBJO010000053">
    <property type="protein sequence ID" value="MEE4598681.1"/>
    <property type="molecule type" value="Genomic_DNA"/>
</dbReference>
<name>A0ABU7QDI9_9ACTN</name>
<evidence type="ECO:0000313" key="2">
    <source>
        <dbReference type="EMBL" id="MEE4598681.1"/>
    </source>
</evidence>
<evidence type="ECO:0000313" key="3">
    <source>
        <dbReference type="Proteomes" id="UP001354709"/>
    </source>
</evidence>
<comment type="caution">
    <text evidence="2">The sequence shown here is derived from an EMBL/GenBank/DDBJ whole genome shotgun (WGS) entry which is preliminary data.</text>
</comment>
<accession>A0ABU7QDI9</accession>
<protein>
    <submittedName>
        <fullName evidence="2">Uncharacterized protein</fullName>
    </submittedName>
</protein>
<reference evidence="2 3" key="1">
    <citation type="submission" date="2023-11" db="EMBL/GenBank/DDBJ databases">
        <title>30 novel species of actinomycetes from the DSMZ collection.</title>
        <authorList>
            <person name="Nouioui I."/>
        </authorList>
    </citation>
    <scope>NUCLEOTIDE SEQUENCE [LARGE SCALE GENOMIC DNA]</scope>
    <source>
        <strain evidence="2 3">DSM 41524</strain>
    </source>
</reference>
<dbReference type="Proteomes" id="UP001354709">
    <property type="component" value="Unassembled WGS sequence"/>
</dbReference>
<evidence type="ECO:0000256" key="1">
    <source>
        <dbReference type="SAM" id="MobiDB-lite"/>
    </source>
</evidence>